<evidence type="ECO:0000256" key="1">
    <source>
        <dbReference type="SAM" id="MobiDB-lite"/>
    </source>
</evidence>
<sequence>MSGRRGTRNTRNTRGNENGEAPNFAEMMRLMTEAMTNQTAVLTAFMQNHNGNHNAFPPPPPDGNVDGHIPQGDGAQAAWLNQLDKFVRLKPPSFEGSTDPLVVDKWKEDIEKIFVAMRCTPVQRQQLANTAIGLDENALIYAAFCERFDTRYFPATVRHRKIKEFFDLEQVKPMLVDDYLNKYISLQHFAHFMVPDEDKSSRKFENSLGDHIRSKVSSHFFPTFQQVVDSARATEADWLRHRAIREIYKEAKKKAFSNSK</sequence>
<organism evidence="2 3">
    <name type="scientific">Papaver atlanticum</name>
    <dbReference type="NCBI Taxonomy" id="357466"/>
    <lineage>
        <taxon>Eukaryota</taxon>
        <taxon>Viridiplantae</taxon>
        <taxon>Streptophyta</taxon>
        <taxon>Embryophyta</taxon>
        <taxon>Tracheophyta</taxon>
        <taxon>Spermatophyta</taxon>
        <taxon>Magnoliopsida</taxon>
        <taxon>Ranunculales</taxon>
        <taxon>Papaveraceae</taxon>
        <taxon>Papaveroideae</taxon>
        <taxon>Papaver</taxon>
    </lineage>
</organism>
<accession>A0AAD4SIC9</accession>
<name>A0AAD4SIC9_9MAGN</name>
<proteinExistence type="predicted"/>
<reference evidence="2" key="1">
    <citation type="submission" date="2022-04" db="EMBL/GenBank/DDBJ databases">
        <title>A functionally conserved STORR gene fusion in Papaver species that diverged 16.8 million years ago.</title>
        <authorList>
            <person name="Catania T."/>
        </authorList>
    </citation>
    <scope>NUCLEOTIDE SEQUENCE</scope>
    <source>
        <strain evidence="2">S-188037</strain>
    </source>
</reference>
<evidence type="ECO:0000313" key="2">
    <source>
        <dbReference type="EMBL" id="KAI3909532.1"/>
    </source>
</evidence>
<feature type="compositionally biased region" description="Low complexity" evidence="1">
    <location>
        <begin position="9"/>
        <end position="20"/>
    </location>
</feature>
<keyword evidence="3" id="KW-1185">Reference proteome</keyword>
<gene>
    <name evidence="2" type="ORF">MKW98_013949</name>
</gene>
<dbReference type="EMBL" id="JAJJMB010010315">
    <property type="protein sequence ID" value="KAI3909532.1"/>
    <property type="molecule type" value="Genomic_DNA"/>
</dbReference>
<dbReference type="AlphaFoldDB" id="A0AAD4SIC9"/>
<feature type="region of interest" description="Disordered" evidence="1">
    <location>
        <begin position="1"/>
        <end position="22"/>
    </location>
</feature>
<protein>
    <recommendedName>
        <fullName evidence="4">Retrotransposon gag domain-containing protein</fullName>
    </recommendedName>
</protein>
<evidence type="ECO:0000313" key="3">
    <source>
        <dbReference type="Proteomes" id="UP001202328"/>
    </source>
</evidence>
<dbReference type="Proteomes" id="UP001202328">
    <property type="component" value="Unassembled WGS sequence"/>
</dbReference>
<evidence type="ECO:0008006" key="4">
    <source>
        <dbReference type="Google" id="ProtNLM"/>
    </source>
</evidence>
<comment type="caution">
    <text evidence="2">The sequence shown here is derived from an EMBL/GenBank/DDBJ whole genome shotgun (WGS) entry which is preliminary data.</text>
</comment>